<evidence type="ECO:0000256" key="12">
    <source>
        <dbReference type="RuleBase" id="RU003784"/>
    </source>
</evidence>
<evidence type="ECO:0000256" key="2">
    <source>
        <dbReference type="ARBA" id="ARBA00003213"/>
    </source>
</evidence>
<comment type="subunit">
    <text evidence="10">Monomer.</text>
</comment>
<dbReference type="NCBIfam" id="TIGR00174">
    <property type="entry name" value="miaA"/>
    <property type="match status" value="1"/>
</dbReference>
<evidence type="ECO:0000256" key="1">
    <source>
        <dbReference type="ARBA" id="ARBA00001946"/>
    </source>
</evidence>
<dbReference type="GO" id="GO:0052381">
    <property type="term" value="F:tRNA dimethylallyltransferase activity"/>
    <property type="evidence" value="ECO:0007669"/>
    <property type="project" value="UniProtKB-EC"/>
</dbReference>
<comment type="function">
    <text evidence="2 10 12">Catalyzes the transfer of a dimethylallyl group onto the adenine at position 37 in tRNAs that read codons beginning with uridine, leading to the formation of N6-(dimethylallyl)adenosine (i(6)A).</text>
</comment>
<comment type="caution">
    <text evidence="10">Lacks conserved residue(s) required for the propagation of feature annotation.</text>
</comment>
<dbReference type="RefSeq" id="WP_380093938.1">
    <property type="nucleotide sequence ID" value="NZ_JBHRYD010000001.1"/>
</dbReference>
<accession>A0ABV7WWE3</accession>
<comment type="similarity">
    <text evidence="3 10 13">Belongs to the IPP transferase family.</text>
</comment>
<proteinExistence type="inferred from homology"/>
<feature type="binding site" evidence="10">
    <location>
        <begin position="13"/>
        <end position="20"/>
    </location>
    <ligand>
        <name>ATP</name>
        <dbReference type="ChEBI" id="CHEBI:30616"/>
    </ligand>
</feature>
<evidence type="ECO:0000313" key="14">
    <source>
        <dbReference type="EMBL" id="MFC3703252.1"/>
    </source>
</evidence>
<dbReference type="HAMAP" id="MF_00185">
    <property type="entry name" value="IPP_trans"/>
    <property type="match status" value="1"/>
</dbReference>
<comment type="catalytic activity">
    <reaction evidence="9 10 11">
        <text>adenosine(37) in tRNA + dimethylallyl diphosphate = N(6)-dimethylallyladenosine(37) in tRNA + diphosphate</text>
        <dbReference type="Rhea" id="RHEA:26482"/>
        <dbReference type="Rhea" id="RHEA-COMP:10162"/>
        <dbReference type="Rhea" id="RHEA-COMP:10375"/>
        <dbReference type="ChEBI" id="CHEBI:33019"/>
        <dbReference type="ChEBI" id="CHEBI:57623"/>
        <dbReference type="ChEBI" id="CHEBI:74411"/>
        <dbReference type="ChEBI" id="CHEBI:74415"/>
        <dbReference type="EC" id="2.5.1.75"/>
    </reaction>
</comment>
<dbReference type="EC" id="2.5.1.75" evidence="10"/>
<evidence type="ECO:0000256" key="6">
    <source>
        <dbReference type="ARBA" id="ARBA00022741"/>
    </source>
</evidence>
<dbReference type="PANTHER" id="PTHR11088">
    <property type="entry name" value="TRNA DIMETHYLALLYLTRANSFERASE"/>
    <property type="match status" value="1"/>
</dbReference>
<comment type="caution">
    <text evidence="14">The sequence shown here is derived from an EMBL/GenBank/DDBJ whole genome shotgun (WGS) entry which is preliminary data.</text>
</comment>
<dbReference type="Gene3D" id="1.10.20.140">
    <property type="match status" value="1"/>
</dbReference>
<sequence>MVRGQRRAVLIAGPTASGKSALALARARETGGIVVNADAMQVYDTLRIVTARPGPEEEALAPHRLYGVVPAAQRFSTGRWVRAVTDTAAAEDPARELIFVGGTGLYFDALTKGFADMPEIPDELVLDVQQEIQALDEAARMALLVEADPVAARRLKVADPQRVIRALAVRRATGRPLSSFQQDQKPGLLEGWAVERMVLWPGRDVLRDRIARRFETMLEGGAVAEVEALRAQALDPSLPAMKAIGVPEISGWLDGVYSREEAVALAVTATRQYAKRQRTWFRNRMGDWPLMGLEGGPFRA</sequence>
<feature type="region of interest" description="Interaction with substrate tRNA" evidence="10">
    <location>
        <begin position="161"/>
        <end position="165"/>
    </location>
</feature>
<evidence type="ECO:0000256" key="3">
    <source>
        <dbReference type="ARBA" id="ARBA00005842"/>
    </source>
</evidence>
<dbReference type="InterPro" id="IPR018022">
    <property type="entry name" value="IPT"/>
</dbReference>
<dbReference type="SUPFAM" id="SSF52540">
    <property type="entry name" value="P-loop containing nucleoside triphosphate hydrolases"/>
    <property type="match status" value="1"/>
</dbReference>
<evidence type="ECO:0000256" key="10">
    <source>
        <dbReference type="HAMAP-Rule" id="MF_00185"/>
    </source>
</evidence>
<keyword evidence="8 10" id="KW-0460">Magnesium</keyword>
<dbReference type="EMBL" id="JBHRYD010000001">
    <property type="protein sequence ID" value="MFC3703252.1"/>
    <property type="molecule type" value="Genomic_DNA"/>
</dbReference>
<dbReference type="PANTHER" id="PTHR11088:SF60">
    <property type="entry name" value="TRNA DIMETHYLALLYLTRANSFERASE"/>
    <property type="match status" value="1"/>
</dbReference>
<evidence type="ECO:0000256" key="5">
    <source>
        <dbReference type="ARBA" id="ARBA00022694"/>
    </source>
</evidence>
<comment type="cofactor">
    <cofactor evidence="1 10">
        <name>Mg(2+)</name>
        <dbReference type="ChEBI" id="CHEBI:18420"/>
    </cofactor>
</comment>
<keyword evidence="6 10" id="KW-0547">Nucleotide-binding</keyword>
<dbReference type="InterPro" id="IPR039657">
    <property type="entry name" value="Dimethylallyltransferase"/>
</dbReference>
<organism evidence="14 15">
    <name type="scientific">Devosia honganensis</name>
    <dbReference type="NCBI Taxonomy" id="1610527"/>
    <lineage>
        <taxon>Bacteria</taxon>
        <taxon>Pseudomonadati</taxon>
        <taxon>Pseudomonadota</taxon>
        <taxon>Alphaproteobacteria</taxon>
        <taxon>Hyphomicrobiales</taxon>
        <taxon>Devosiaceae</taxon>
        <taxon>Devosia</taxon>
    </lineage>
</organism>
<evidence type="ECO:0000256" key="7">
    <source>
        <dbReference type="ARBA" id="ARBA00022840"/>
    </source>
</evidence>
<keyword evidence="5 10" id="KW-0819">tRNA processing</keyword>
<evidence type="ECO:0000256" key="13">
    <source>
        <dbReference type="RuleBase" id="RU003785"/>
    </source>
</evidence>
<evidence type="ECO:0000256" key="11">
    <source>
        <dbReference type="RuleBase" id="RU003783"/>
    </source>
</evidence>
<reference evidence="15" key="1">
    <citation type="journal article" date="2019" name="Int. J. Syst. Evol. Microbiol.">
        <title>The Global Catalogue of Microorganisms (GCM) 10K type strain sequencing project: providing services to taxonomists for standard genome sequencing and annotation.</title>
        <authorList>
            <consortium name="The Broad Institute Genomics Platform"/>
            <consortium name="The Broad Institute Genome Sequencing Center for Infectious Disease"/>
            <person name="Wu L."/>
            <person name="Ma J."/>
        </authorList>
    </citation>
    <scope>NUCLEOTIDE SEQUENCE [LARGE SCALE GENOMIC DNA]</scope>
    <source>
        <strain evidence="15">KCTC 42281</strain>
    </source>
</reference>
<evidence type="ECO:0000256" key="8">
    <source>
        <dbReference type="ARBA" id="ARBA00022842"/>
    </source>
</evidence>
<gene>
    <name evidence="10 14" type="primary">miaA</name>
    <name evidence="14" type="ORF">ACFOOL_00610</name>
</gene>
<name>A0ABV7WWE3_9HYPH</name>
<evidence type="ECO:0000256" key="4">
    <source>
        <dbReference type="ARBA" id="ARBA00022679"/>
    </source>
</evidence>
<evidence type="ECO:0000313" key="15">
    <source>
        <dbReference type="Proteomes" id="UP001595613"/>
    </source>
</evidence>
<dbReference type="Pfam" id="PF01715">
    <property type="entry name" value="IPPT"/>
    <property type="match status" value="1"/>
</dbReference>
<protein>
    <recommendedName>
        <fullName evidence="10">tRNA dimethylallyltransferase</fullName>
        <ecNumber evidence="10">2.5.1.75</ecNumber>
    </recommendedName>
    <alternativeName>
        <fullName evidence="10">Dimethylallyl diphosphate:tRNA dimethylallyltransferase</fullName>
        <shortName evidence="10">DMAPP:tRNA dimethylallyltransferase</shortName>
        <shortName evidence="10">DMATase</shortName>
    </alternativeName>
    <alternativeName>
        <fullName evidence="10">Isopentenyl-diphosphate:tRNA isopentenyltransferase</fullName>
        <shortName evidence="10">IPP transferase</shortName>
        <shortName evidence="10">IPPT</shortName>
        <shortName evidence="10">IPTase</shortName>
    </alternativeName>
</protein>
<feature type="binding site" evidence="10">
    <location>
        <begin position="15"/>
        <end position="20"/>
    </location>
    <ligand>
        <name>substrate</name>
    </ligand>
</feature>
<keyword evidence="7 10" id="KW-0067">ATP-binding</keyword>
<feature type="site" description="Interaction with substrate tRNA" evidence="10">
    <location>
        <position position="103"/>
    </location>
</feature>
<keyword evidence="4 10" id="KW-0808">Transferase</keyword>
<evidence type="ECO:0000256" key="9">
    <source>
        <dbReference type="ARBA" id="ARBA00049563"/>
    </source>
</evidence>
<dbReference type="Proteomes" id="UP001595613">
    <property type="component" value="Unassembled WGS sequence"/>
</dbReference>
<dbReference type="InterPro" id="IPR027417">
    <property type="entry name" value="P-loop_NTPase"/>
</dbReference>
<dbReference type="Gene3D" id="3.40.50.300">
    <property type="entry name" value="P-loop containing nucleotide triphosphate hydrolases"/>
    <property type="match status" value="1"/>
</dbReference>
<keyword evidence="15" id="KW-1185">Reference proteome</keyword>